<organism evidence="1 2">
    <name type="scientific">Cereibacter sphaeroides</name>
    <name type="common">Rhodobacter sphaeroides</name>
    <dbReference type="NCBI Taxonomy" id="1063"/>
    <lineage>
        <taxon>Bacteria</taxon>
        <taxon>Pseudomonadati</taxon>
        <taxon>Pseudomonadota</taxon>
        <taxon>Alphaproteobacteria</taxon>
        <taxon>Rhodobacterales</taxon>
        <taxon>Paracoccaceae</taxon>
        <taxon>Cereibacter</taxon>
    </lineage>
</organism>
<comment type="caution">
    <text evidence="1">The sequence shown here is derived from an EMBL/GenBank/DDBJ whole genome shotgun (WGS) entry which is preliminary data.</text>
</comment>
<sequence length="60" mass="6572">AEADPAHQSLQKLKKGEKAKRLEALFADPATREALGLSREDCAKIDAWVPAELDWPEGEA</sequence>
<dbReference type="AlphaFoldDB" id="A0AAX1UEM2"/>
<reference evidence="1 2" key="1">
    <citation type="submission" date="2018-08" db="EMBL/GenBank/DDBJ databases">
        <title>Draft genome sequence of Rhodobacter sphaeroides FY.</title>
        <authorList>
            <person name="Rayyan A."/>
            <person name="Meyer T.E."/>
            <person name="Kyndt J.A."/>
        </authorList>
    </citation>
    <scope>NUCLEOTIDE SEQUENCE [LARGE SCALE GENOMIC DNA]</scope>
    <source>
        <strain evidence="1 2">FY</strain>
    </source>
</reference>
<accession>A0AAX1UEM2</accession>
<dbReference type="EMBL" id="QWGP01000058">
    <property type="protein sequence ID" value="RHZ90462.1"/>
    <property type="molecule type" value="Genomic_DNA"/>
</dbReference>
<dbReference type="Proteomes" id="UP000266305">
    <property type="component" value="Unassembled WGS sequence"/>
</dbReference>
<name>A0AAX1UEM2_CERSP</name>
<evidence type="ECO:0000313" key="1">
    <source>
        <dbReference type="EMBL" id="RHZ90462.1"/>
    </source>
</evidence>
<feature type="non-terminal residue" evidence="1">
    <location>
        <position position="1"/>
    </location>
</feature>
<gene>
    <name evidence="1" type="ORF">D1114_23150</name>
</gene>
<protein>
    <submittedName>
        <fullName evidence="1">Chromosome partitioning protein ParB</fullName>
    </submittedName>
</protein>
<evidence type="ECO:0000313" key="2">
    <source>
        <dbReference type="Proteomes" id="UP000266305"/>
    </source>
</evidence>
<proteinExistence type="predicted"/>